<dbReference type="SUPFAM" id="SSF47203">
    <property type="entry name" value="Acyl-CoA dehydrogenase C-terminal domain-like"/>
    <property type="match status" value="1"/>
</dbReference>
<dbReference type="OrthoDB" id="6184213at2"/>
<gene>
    <name evidence="1" type="ORF">FZ934_11845</name>
</gene>
<dbReference type="Proteomes" id="UP000326881">
    <property type="component" value="Chromosome"/>
</dbReference>
<keyword evidence="1" id="KW-0503">Monooxygenase</keyword>
<dbReference type="GO" id="GO:0050660">
    <property type="term" value="F:flavin adenine dinucleotide binding"/>
    <property type="evidence" value="ECO:0007669"/>
    <property type="project" value="InterPro"/>
</dbReference>
<reference evidence="1 2" key="1">
    <citation type="submission" date="2019-08" db="EMBL/GenBank/DDBJ databases">
        <title>Prosopis cineraria nodule microbiome.</title>
        <authorList>
            <person name="Ali R."/>
            <person name="Chaluvadi S.R."/>
            <person name="Wang X."/>
        </authorList>
    </citation>
    <scope>NUCLEOTIDE SEQUENCE [LARGE SCALE GENOMIC DNA]</scope>
    <source>
        <strain evidence="1 2">BG7</strain>
    </source>
</reference>
<sequence length="367" mass="38666">MGSVSQFHNGERPLAHRIESEEEALTIARQLSASFALQSSERDINRILPHTEIDALFASGLGAITVPPEFAGLDIGNALLGEIVAIIAEGDPSIGECLEAHFSTLERLRATGSESLQQVSYERVLAGERFTTAVLQDTTTIQSDQLAHRITGRSLPATALLFSDWIAVIEAGQAGEGVEVYLPRDAGGLQCLDDWDGFGQRTNGTGTLIANDVRAAGDTTAHVDRSTPSLVPALEALMHAGTALGIARSVLAGLREPQSSSRLGKLMVDIEATAALIQRAGGRIDLAQVGPSTRSIEAATFSAMAAKAIAGTTALEASGLLFELSSTATTSIGLNLDRHWRNARLHGAGHTVAEIYSRVGNLQRTDG</sequence>
<dbReference type="Gene3D" id="1.10.540.10">
    <property type="entry name" value="Acyl-CoA dehydrogenase/oxidase, N-terminal domain"/>
    <property type="match status" value="1"/>
</dbReference>
<protein>
    <submittedName>
        <fullName evidence="1">Monooxygenase</fullName>
    </submittedName>
</protein>
<evidence type="ECO:0000313" key="1">
    <source>
        <dbReference type="EMBL" id="QFY61044.1"/>
    </source>
</evidence>
<dbReference type="InterPro" id="IPR036250">
    <property type="entry name" value="AcylCo_DH-like_C"/>
</dbReference>
<keyword evidence="2" id="KW-1185">Reference proteome</keyword>
<name>A0A5Q0C9G4_9HYPH</name>
<dbReference type="SUPFAM" id="SSF56645">
    <property type="entry name" value="Acyl-CoA dehydrogenase NM domain-like"/>
    <property type="match status" value="1"/>
</dbReference>
<proteinExistence type="predicted"/>
<evidence type="ECO:0000313" key="2">
    <source>
        <dbReference type="Proteomes" id="UP000326881"/>
    </source>
</evidence>
<dbReference type="EMBL" id="CP043498">
    <property type="protein sequence ID" value="QFY61044.1"/>
    <property type="molecule type" value="Genomic_DNA"/>
</dbReference>
<dbReference type="GO" id="GO:0016627">
    <property type="term" value="F:oxidoreductase activity, acting on the CH-CH group of donors"/>
    <property type="evidence" value="ECO:0007669"/>
    <property type="project" value="InterPro"/>
</dbReference>
<keyword evidence="1" id="KW-0560">Oxidoreductase</keyword>
<dbReference type="InterPro" id="IPR009100">
    <property type="entry name" value="AcylCoA_DH/oxidase_NM_dom_sf"/>
</dbReference>
<dbReference type="Gene3D" id="2.40.110.10">
    <property type="entry name" value="Butyryl-CoA Dehydrogenase, subunit A, domain 2"/>
    <property type="match status" value="1"/>
</dbReference>
<dbReference type="PIRSF" id="PIRSF016578">
    <property type="entry name" value="HsaA"/>
    <property type="match status" value="1"/>
</dbReference>
<accession>A0A5Q0C9G4</accession>
<dbReference type="KEGG" id="rgr:FZ934_11845"/>
<organism evidence="1 2">
    <name type="scientific">Rhizobium grahamii</name>
    <dbReference type="NCBI Taxonomy" id="1120045"/>
    <lineage>
        <taxon>Bacteria</taxon>
        <taxon>Pseudomonadati</taxon>
        <taxon>Pseudomonadota</taxon>
        <taxon>Alphaproteobacteria</taxon>
        <taxon>Hyphomicrobiales</taxon>
        <taxon>Rhizobiaceae</taxon>
        <taxon>Rhizobium/Agrobacterium group</taxon>
        <taxon>Rhizobium</taxon>
    </lineage>
</organism>
<dbReference type="AlphaFoldDB" id="A0A5Q0C9G4"/>
<dbReference type="Gene3D" id="1.20.140.10">
    <property type="entry name" value="Butyryl-CoA Dehydrogenase, subunit A, domain 3"/>
    <property type="match status" value="1"/>
</dbReference>
<dbReference type="GO" id="GO:0004497">
    <property type="term" value="F:monooxygenase activity"/>
    <property type="evidence" value="ECO:0007669"/>
    <property type="project" value="UniProtKB-KW"/>
</dbReference>
<dbReference type="InterPro" id="IPR037069">
    <property type="entry name" value="AcylCoA_DH/ox_N_sf"/>
</dbReference>
<dbReference type="RefSeq" id="WP_153271213.1">
    <property type="nucleotide sequence ID" value="NZ_CP043498.1"/>
</dbReference>
<dbReference type="InterPro" id="IPR046373">
    <property type="entry name" value="Acyl-CoA_Oxase/DH_mid-dom_sf"/>
</dbReference>